<evidence type="ECO:0000313" key="3">
    <source>
        <dbReference type="Proteomes" id="UP000198921"/>
    </source>
</evidence>
<dbReference type="STRING" id="1137993.SAMN05660209_03461"/>
<feature type="compositionally biased region" description="Low complexity" evidence="1">
    <location>
        <begin position="22"/>
        <end position="37"/>
    </location>
</feature>
<evidence type="ECO:0000256" key="1">
    <source>
        <dbReference type="SAM" id="MobiDB-lite"/>
    </source>
</evidence>
<dbReference type="AlphaFoldDB" id="A0A1H3LXQ2"/>
<dbReference type="OrthoDB" id="166978at2"/>
<keyword evidence="3" id="KW-1185">Reference proteome</keyword>
<evidence type="ECO:0000313" key="2">
    <source>
        <dbReference type="EMBL" id="SDY69116.1"/>
    </source>
</evidence>
<reference evidence="3" key="1">
    <citation type="submission" date="2016-10" db="EMBL/GenBank/DDBJ databases">
        <authorList>
            <person name="Varghese N."/>
            <person name="Submissions S."/>
        </authorList>
    </citation>
    <scope>NUCLEOTIDE SEQUENCE [LARGE SCALE GENOMIC DNA]</scope>
    <source>
        <strain evidence="3">DSM 45422</strain>
    </source>
</reference>
<feature type="compositionally biased region" description="Basic and acidic residues" evidence="1">
    <location>
        <begin position="38"/>
        <end position="62"/>
    </location>
</feature>
<feature type="region of interest" description="Disordered" evidence="1">
    <location>
        <begin position="22"/>
        <end position="62"/>
    </location>
</feature>
<dbReference type="RefSeq" id="WP_091158906.1">
    <property type="nucleotide sequence ID" value="NZ_FNOT01000010.1"/>
</dbReference>
<gene>
    <name evidence="2" type="ORF">SAMN05660209_03461</name>
</gene>
<dbReference type="EMBL" id="FNOT01000010">
    <property type="protein sequence ID" value="SDY69116.1"/>
    <property type="molecule type" value="Genomic_DNA"/>
</dbReference>
<organism evidence="2 3">
    <name type="scientific">Geodermatophilus africanus</name>
    <dbReference type="NCBI Taxonomy" id="1137993"/>
    <lineage>
        <taxon>Bacteria</taxon>
        <taxon>Bacillati</taxon>
        <taxon>Actinomycetota</taxon>
        <taxon>Actinomycetes</taxon>
        <taxon>Geodermatophilales</taxon>
        <taxon>Geodermatophilaceae</taxon>
        <taxon>Geodermatophilus</taxon>
    </lineage>
</organism>
<proteinExistence type="predicted"/>
<accession>A0A1H3LXQ2</accession>
<name>A0A1H3LXQ2_9ACTN</name>
<dbReference type="Proteomes" id="UP000198921">
    <property type="component" value="Unassembled WGS sequence"/>
</dbReference>
<protein>
    <submittedName>
        <fullName evidence="2">Uncharacterized protein</fullName>
    </submittedName>
</protein>
<sequence>MTAASDPTQSEAYLALQEELSTAQEQVSASEAEAQRAAADKRRVETAAAQRDSELDQRERNVAAREQAVSAVEQQIAANSIGQGTWTVGRDIEPGTYRTREAVVGDCYWAILASGTNGGDIIENDIPSGGFPTVTLSAGQDFENNGCGTFVKQ</sequence>